<dbReference type="CDD" id="cd00054">
    <property type="entry name" value="EGF_CA"/>
    <property type="match status" value="1"/>
</dbReference>
<dbReference type="PANTHER" id="PTHR22870:SF408">
    <property type="entry name" value="OS09G0560450 PROTEIN"/>
    <property type="match status" value="1"/>
</dbReference>
<dbReference type="InterPro" id="IPR000408">
    <property type="entry name" value="Reg_chr_condens"/>
</dbReference>
<dbReference type="PROSITE" id="PS00022">
    <property type="entry name" value="EGF_1"/>
    <property type="match status" value="4"/>
</dbReference>
<comment type="subcellular location">
    <subcellularLocation>
        <location evidence="1">Membrane</location>
    </subcellularLocation>
</comment>
<dbReference type="PROSITE" id="PS50026">
    <property type="entry name" value="EGF_3"/>
    <property type="match status" value="2"/>
</dbReference>
<feature type="transmembrane region" description="Helical" evidence="9">
    <location>
        <begin position="2007"/>
        <end position="2028"/>
    </location>
</feature>
<feature type="disulfide bond" evidence="6">
    <location>
        <begin position="480"/>
        <end position="489"/>
    </location>
</feature>
<protein>
    <recommendedName>
        <fullName evidence="11">EGF-like domain-containing protein</fullName>
    </recommendedName>
</protein>
<dbReference type="SMART" id="SM00303">
    <property type="entry name" value="GPS"/>
    <property type="match status" value="1"/>
</dbReference>
<evidence type="ECO:0000256" key="4">
    <source>
        <dbReference type="ARBA" id="ARBA00022989"/>
    </source>
</evidence>
<keyword evidence="2 9" id="KW-0812">Transmembrane</keyword>
<name>A0A7S1KPU2_9EUKA</name>
<feature type="transmembrane region" description="Helical" evidence="9">
    <location>
        <begin position="1810"/>
        <end position="1839"/>
    </location>
</feature>
<feature type="domain" description="EGF-like" evidence="11">
    <location>
        <begin position="458"/>
        <end position="490"/>
    </location>
</feature>
<evidence type="ECO:0000259" key="11">
    <source>
        <dbReference type="PROSITE" id="PS50026"/>
    </source>
</evidence>
<evidence type="ECO:0000256" key="6">
    <source>
        <dbReference type="PROSITE-ProRule" id="PRU00076"/>
    </source>
</evidence>
<keyword evidence="6" id="KW-0245">EGF-like domain</keyword>
<dbReference type="PANTHER" id="PTHR22870">
    <property type="entry name" value="REGULATOR OF CHROMOSOME CONDENSATION"/>
    <property type="match status" value="1"/>
</dbReference>
<keyword evidence="6" id="KW-1015">Disulfide bond</keyword>
<evidence type="ECO:0000256" key="8">
    <source>
        <dbReference type="SAM" id="MobiDB-lite"/>
    </source>
</evidence>
<feature type="transmembrane region" description="Helical" evidence="9">
    <location>
        <begin position="1510"/>
        <end position="1534"/>
    </location>
</feature>
<evidence type="ECO:0000256" key="9">
    <source>
        <dbReference type="SAM" id="Phobius"/>
    </source>
</evidence>
<feature type="chain" id="PRO_5030532878" description="EGF-like domain-containing protein" evidence="10">
    <location>
        <begin position="26"/>
        <end position="2118"/>
    </location>
</feature>
<feature type="disulfide bond" evidence="6">
    <location>
        <begin position="441"/>
        <end position="450"/>
    </location>
</feature>
<feature type="domain" description="EGF-like" evidence="11">
    <location>
        <begin position="412"/>
        <end position="451"/>
    </location>
</feature>
<evidence type="ECO:0000256" key="1">
    <source>
        <dbReference type="ARBA" id="ARBA00004370"/>
    </source>
</evidence>
<feature type="signal peptide" evidence="10">
    <location>
        <begin position="1"/>
        <end position="25"/>
    </location>
</feature>
<proteinExistence type="predicted"/>
<evidence type="ECO:0000256" key="10">
    <source>
        <dbReference type="SAM" id="SignalP"/>
    </source>
</evidence>
<evidence type="ECO:0000256" key="2">
    <source>
        <dbReference type="ARBA" id="ARBA00022692"/>
    </source>
</evidence>
<dbReference type="Gene3D" id="2.10.25.10">
    <property type="entry name" value="Laminin"/>
    <property type="match status" value="3"/>
</dbReference>
<comment type="caution">
    <text evidence="6">Lacks conserved residue(s) required for the propagation of feature annotation.</text>
</comment>
<feature type="repeat" description="RCC1" evidence="7">
    <location>
        <begin position="79"/>
        <end position="136"/>
    </location>
</feature>
<dbReference type="InterPro" id="IPR046338">
    <property type="entry name" value="GAIN_dom_sf"/>
</dbReference>
<evidence type="ECO:0000313" key="12">
    <source>
        <dbReference type="EMBL" id="CAD9079240.1"/>
    </source>
</evidence>
<gene>
    <name evidence="12" type="ORF">PCOS0759_LOCUS2472</name>
</gene>
<feature type="region of interest" description="Disordered" evidence="8">
    <location>
        <begin position="2068"/>
        <end position="2118"/>
    </location>
</feature>
<dbReference type="PROSITE" id="PS01186">
    <property type="entry name" value="EGF_2"/>
    <property type="match status" value="2"/>
</dbReference>
<keyword evidence="4 9" id="KW-1133">Transmembrane helix</keyword>
<dbReference type="Pfam" id="PF13540">
    <property type="entry name" value="RCC1_2"/>
    <property type="match status" value="1"/>
</dbReference>
<dbReference type="EMBL" id="HBGD01002991">
    <property type="protein sequence ID" value="CAD9079240.1"/>
    <property type="molecule type" value="Transcribed_RNA"/>
</dbReference>
<accession>A0A7S1KPU2</accession>
<feature type="transmembrane region" description="Helical" evidence="9">
    <location>
        <begin position="1860"/>
        <end position="1888"/>
    </location>
</feature>
<keyword evidence="5 9" id="KW-0472">Membrane</keyword>
<dbReference type="InterPro" id="IPR000742">
    <property type="entry name" value="EGF"/>
</dbReference>
<organism evidence="12">
    <name type="scientific">Percolomonas cosmopolitus</name>
    <dbReference type="NCBI Taxonomy" id="63605"/>
    <lineage>
        <taxon>Eukaryota</taxon>
        <taxon>Discoba</taxon>
        <taxon>Heterolobosea</taxon>
        <taxon>Tetramitia</taxon>
        <taxon>Eutetramitia</taxon>
        <taxon>Percolomonadidae</taxon>
        <taxon>Percolomonas</taxon>
    </lineage>
</organism>
<evidence type="ECO:0000256" key="5">
    <source>
        <dbReference type="ARBA" id="ARBA00023136"/>
    </source>
</evidence>
<dbReference type="PRINTS" id="PR00633">
    <property type="entry name" value="RCCNDNSATION"/>
</dbReference>
<dbReference type="Gene3D" id="2.60.220.50">
    <property type="match status" value="1"/>
</dbReference>
<dbReference type="InterPro" id="IPR009091">
    <property type="entry name" value="RCC1/BLIP-II"/>
</dbReference>
<dbReference type="GO" id="GO:0016020">
    <property type="term" value="C:membrane"/>
    <property type="evidence" value="ECO:0007669"/>
    <property type="project" value="UniProtKB-SubCell"/>
</dbReference>
<dbReference type="Pfam" id="PF02010">
    <property type="entry name" value="REJ"/>
    <property type="match status" value="1"/>
</dbReference>
<dbReference type="Gene3D" id="2.130.10.30">
    <property type="entry name" value="Regulator of chromosome condensation 1/beta-lactamase-inhibitor protein II"/>
    <property type="match status" value="1"/>
</dbReference>
<dbReference type="SUPFAM" id="SSF50985">
    <property type="entry name" value="RCC1/BLIP-II"/>
    <property type="match status" value="1"/>
</dbReference>
<evidence type="ECO:0000256" key="7">
    <source>
        <dbReference type="PROSITE-ProRule" id="PRU00235"/>
    </source>
</evidence>
<feature type="transmembrane region" description="Helical" evidence="9">
    <location>
        <begin position="1607"/>
        <end position="1627"/>
    </location>
</feature>
<feature type="transmembrane region" description="Helical" evidence="9">
    <location>
        <begin position="1784"/>
        <end position="1804"/>
    </location>
</feature>
<feature type="repeat" description="RCC1" evidence="7">
    <location>
        <begin position="245"/>
        <end position="293"/>
    </location>
</feature>
<dbReference type="PROSITE" id="PS50012">
    <property type="entry name" value="RCC1_3"/>
    <property type="match status" value="3"/>
</dbReference>
<dbReference type="InterPro" id="IPR002859">
    <property type="entry name" value="PKD/REJ-like"/>
</dbReference>
<feature type="transmembrane region" description="Helical" evidence="9">
    <location>
        <begin position="1900"/>
        <end position="1919"/>
    </location>
</feature>
<feature type="transmembrane region" description="Helical" evidence="9">
    <location>
        <begin position="1958"/>
        <end position="1978"/>
    </location>
</feature>
<feature type="repeat" description="RCC1" evidence="7">
    <location>
        <begin position="294"/>
        <end position="345"/>
    </location>
</feature>
<dbReference type="InterPro" id="IPR000203">
    <property type="entry name" value="GPS"/>
</dbReference>
<keyword evidence="10" id="KW-0732">Signal</keyword>
<sequence length="2118" mass="235285">MHFLYSVFIFIVLSISLHAPHRVYPYKVFGVGIALNGRFGVSGAFNFTEPVEISTLPETETIVKVTTSEYGTMFLTLRGDVYVTGENPWGELATGDYSRVLTPQRVDLSQVQAPLSTFVVSDIESGIRHSLLLLNDGTVLSVGSNSRSQLCRLTATTPSPTLAPISFVDPAHEVSKMQASFGNSYFLTRDGVVLVCGAAEGLGRGSNAEDTIAPAVISMHDFPVENRVVDISSYHSHTLFLSAEGIVFVTGNTQFGQLGQFSSDLYTAEELFTLLPVSKVFTGVGHTMILLNDGSLMSMGRNGNNELGYMTYNGESSFELHHVPVSAPVRDVILGTRSTFIVTNDNMTHIVGKNDGYSLGGTTSTYDSIVPLFGTGFVKGRSVVSLSTSSTHSVFIVEDNCFQTGHVGPNCQIASCSAVLSNESSVCSSHGSCIAPESCNCLEDYDGSNCELHTCYGVMNTNSSVCSAHGTCIDSDHCKCVDGYTGTTCQYAICNRIAGGGCGSHGVCVSPNQCQCQGGYNGTQCEVPSCFGVWADNPAVCSEHGECSNLNVCSCNSTHTGAKCEYERPIAIADVYPSSSYSSCVKGYHLNLTQSYSHVVSKEHLRFKYATPTDLDSELSHFVQSLSESVVFFPTALLEGFHIRAEIVCFVYYETEEGDEADTAIRVFLPISKEIPEAFLEATQLTRPAGSSLILGGQALDQYVCGSKYEFEWFSDPPLEGISTVSTEITSQLVVPKLPLTNTQYTLTLRVRDIESWEQTHVSAFLTTFMRRIETVVSRRMPKSVATTEILLIDASPSFDPHEAQYEPKMVEPIQFKWNCAEFPASAPEAFIHYVASWSSSRLPLNFVDLKSMEFPLSVFEGDYVVQVTAFKEGRQNITQSVHFRVTPEPSPFSVFIDLLSQNYGERHLAIDTTTRIAFQASVNISEFRSSELSNQDLEYKWFIRGEKWASNGSIVSPITMEAAGIKTSTNDNRPVLVMEPNQLEFGYKYDIVLEVSGALPSEVLKQNATMSIDLRERPLSGVLRVFPSEGESMRTLFSLSSSGWQSSSQALEYKFTMLRQDSITGALREDVLRPYGFASRINAYLPHGGSSNSSEIQIRVYCRDEFHRMSSADYNVTVQAASSPSILLESFENVLALYSGSSFFTLESLSTLVSVSSQLQSGLQSLQDSQIERLRLIKMNMMSILRDTDNHYFPLPESEKRAIALQKAIIVQGVSSIDSTQRINSSVAADMLQSVAEFTADQLRENEQRMTQDSLDIYLSVCSNVVLQCNSTDFQQENYSAIFSQVNNITSLISDQLYQHQYDEEFMKTINTASFSVSVVRGGLSAIEGQIFRDESEHGTNFEVKVPSGFISSHENGNILSIGLKVRVSRSNLFQTNEARENATVAGNVTGPVFSLEFVRDDEIYEPSSGHFSDQIEFTLGGAYNMDNIETHPDLGGNRPLCSYWDIYNQTWSTRGVELVRIDGTQVVCVTSHTTDFSLLLKYIPAPNLIDFDVITGKDSIINLNSDNYATAILMFILWIMYILGMFLLEFLYNVSGTIREYQFNKKKEAEASGKREVDMKVGGMFDGRRRYIEPLMQKFKELHLWISVVLLPSTEAQQYTRSQRLTVLAMLILGIGVANAISCGIDDEVQYWITCVCSELLVAPFVGAGLFLFSKVKPRRSATEKKPPPAPVLVLKDEGTDSTGSIDHPLKPLFHKVGIDSECSISEQNSELPLKAHSQISHSNVNTEDTKVEISQCVLGRVKKEWHRNMHTVAKNRNEFIRALDERIDYIVQIAFKAKIRLYGTIVFLVCTILYFALLGVGCYVMQYIQWLGIIGISIYAAIGVVSYFSIMSELYIQSKTRAFMKGKVKWHCRVYTPLNVAVNLVLIGALTVLCITSIVLVMTIANTEESSFTPGDRLGVSTVIGVFLVGMLGVFMRNIFTALKPPATPHKKNKKRKITTFLTSHWFPWWFRYPVYVMCWSLMILASWLLVMYGIKFAREGAEWDFFFALICANNQNFWLDNPAGIVLSVVVGTILLRLFEAFFFPREQLIGVNPEVDEEELDAIVMEHSQIHVEMPTRRIKNALQPEQELKNPQSRESTNERGGIVGGLQSMLKRKKERPVEDDFRSVHAMSNR</sequence>
<dbReference type="SMART" id="SM00181">
    <property type="entry name" value="EGF"/>
    <property type="match status" value="4"/>
</dbReference>
<reference evidence="12" key="1">
    <citation type="submission" date="2021-01" db="EMBL/GenBank/DDBJ databases">
        <authorList>
            <person name="Corre E."/>
            <person name="Pelletier E."/>
            <person name="Niang G."/>
            <person name="Scheremetjew M."/>
            <person name="Finn R."/>
            <person name="Kale V."/>
            <person name="Holt S."/>
            <person name="Cochrane G."/>
            <person name="Meng A."/>
            <person name="Brown T."/>
            <person name="Cohen L."/>
        </authorList>
    </citation>
    <scope>NUCLEOTIDE SEQUENCE</scope>
    <source>
        <strain evidence="12">WS</strain>
    </source>
</reference>
<feature type="transmembrane region" description="Helical" evidence="9">
    <location>
        <begin position="1633"/>
        <end position="1655"/>
    </location>
</feature>
<dbReference type="InterPro" id="IPR051210">
    <property type="entry name" value="Ub_ligase/GEF_domain"/>
</dbReference>
<evidence type="ECO:0000256" key="3">
    <source>
        <dbReference type="ARBA" id="ARBA00022737"/>
    </source>
</evidence>
<keyword evidence="3" id="KW-0677">Repeat</keyword>